<evidence type="ECO:0000313" key="1">
    <source>
        <dbReference type="EMBL" id="CAD6268800.1"/>
    </source>
</evidence>
<keyword evidence="2" id="KW-1185">Reference proteome</keyword>
<name>A0A811RFR6_9POAL</name>
<accession>A0A811RFR6</accession>
<sequence>MQYLWESGGPEYLAGVGRILAEPRFAAAAGRGPSLLVFEDAWPMDESAWAVLASSPTPLGDGRKLLLMCRDVDLARLSDGGPMGGSVMAGNRIAAAVCGG</sequence>
<organism evidence="1 2">
    <name type="scientific">Miscanthus lutarioriparius</name>
    <dbReference type="NCBI Taxonomy" id="422564"/>
    <lineage>
        <taxon>Eukaryota</taxon>
        <taxon>Viridiplantae</taxon>
        <taxon>Streptophyta</taxon>
        <taxon>Embryophyta</taxon>
        <taxon>Tracheophyta</taxon>
        <taxon>Spermatophyta</taxon>
        <taxon>Magnoliopsida</taxon>
        <taxon>Liliopsida</taxon>
        <taxon>Poales</taxon>
        <taxon>Poaceae</taxon>
        <taxon>PACMAD clade</taxon>
        <taxon>Panicoideae</taxon>
        <taxon>Andropogonodae</taxon>
        <taxon>Andropogoneae</taxon>
        <taxon>Saccharinae</taxon>
        <taxon>Miscanthus</taxon>
    </lineage>
</organism>
<gene>
    <name evidence="1" type="ORF">NCGR_LOCUS52105</name>
</gene>
<dbReference type="AlphaFoldDB" id="A0A811RFR6"/>
<evidence type="ECO:0000313" key="2">
    <source>
        <dbReference type="Proteomes" id="UP000604825"/>
    </source>
</evidence>
<protein>
    <submittedName>
        <fullName evidence="1">Uncharacterized protein</fullName>
    </submittedName>
</protein>
<comment type="caution">
    <text evidence="1">The sequence shown here is derived from an EMBL/GenBank/DDBJ whole genome shotgun (WGS) entry which is preliminary data.</text>
</comment>
<reference evidence="1" key="1">
    <citation type="submission" date="2020-10" db="EMBL/GenBank/DDBJ databases">
        <authorList>
            <person name="Han B."/>
            <person name="Lu T."/>
            <person name="Zhao Q."/>
            <person name="Huang X."/>
            <person name="Zhao Y."/>
        </authorList>
    </citation>
    <scope>NUCLEOTIDE SEQUENCE</scope>
</reference>
<dbReference type="EMBL" id="CAJGYO010000014">
    <property type="protein sequence ID" value="CAD6268800.1"/>
    <property type="molecule type" value="Genomic_DNA"/>
</dbReference>
<proteinExistence type="predicted"/>
<dbReference type="Proteomes" id="UP000604825">
    <property type="component" value="Unassembled WGS sequence"/>
</dbReference>